<feature type="domain" description="Ig-like" evidence="11">
    <location>
        <begin position="684"/>
        <end position="762"/>
    </location>
</feature>
<name>A0A8C3G2F7_CYCLU</name>
<dbReference type="InterPro" id="IPR007110">
    <property type="entry name" value="Ig-like_dom"/>
</dbReference>
<keyword evidence="4" id="KW-0808">Transferase</keyword>
<evidence type="ECO:0000256" key="3">
    <source>
        <dbReference type="ARBA" id="ARBA00022490"/>
    </source>
</evidence>
<accession>A0A8C3G2F7</accession>
<organism evidence="13 14">
    <name type="scientific">Cyclopterus lumpus</name>
    <name type="common">Lumpsucker</name>
    <dbReference type="NCBI Taxonomy" id="8103"/>
    <lineage>
        <taxon>Eukaryota</taxon>
        <taxon>Metazoa</taxon>
        <taxon>Chordata</taxon>
        <taxon>Craniata</taxon>
        <taxon>Vertebrata</taxon>
        <taxon>Euteleostomi</taxon>
        <taxon>Actinopterygii</taxon>
        <taxon>Neopterygii</taxon>
        <taxon>Teleostei</taxon>
        <taxon>Neoteleostei</taxon>
        <taxon>Acanthomorphata</taxon>
        <taxon>Eupercaria</taxon>
        <taxon>Perciformes</taxon>
        <taxon>Cottioidei</taxon>
        <taxon>Cottales</taxon>
        <taxon>Cyclopteridae</taxon>
        <taxon>Cyclopterus</taxon>
    </lineage>
</organism>
<feature type="compositionally biased region" description="Polar residues" evidence="9">
    <location>
        <begin position="1"/>
        <end position="13"/>
    </location>
</feature>
<keyword evidence="7" id="KW-1015">Disulfide bond</keyword>
<reference evidence="13" key="2">
    <citation type="submission" date="2025-09" db="UniProtKB">
        <authorList>
            <consortium name="Ensembl"/>
        </authorList>
    </citation>
    <scope>IDENTIFICATION</scope>
</reference>
<dbReference type="PANTHER" id="PTHR47633">
    <property type="entry name" value="IMMUNOGLOBULIN"/>
    <property type="match status" value="1"/>
</dbReference>
<evidence type="ECO:0000256" key="4">
    <source>
        <dbReference type="ARBA" id="ARBA00022679"/>
    </source>
</evidence>
<evidence type="ECO:0000256" key="7">
    <source>
        <dbReference type="ARBA" id="ARBA00023157"/>
    </source>
</evidence>
<dbReference type="PRINTS" id="PR00014">
    <property type="entry name" value="FNTYPEIII"/>
</dbReference>
<keyword evidence="3" id="KW-0963">Cytoplasm</keyword>
<dbReference type="InterPro" id="IPR003598">
    <property type="entry name" value="Ig_sub2"/>
</dbReference>
<dbReference type="Pfam" id="PF07679">
    <property type="entry name" value="I-set"/>
    <property type="match status" value="3"/>
</dbReference>
<dbReference type="PROSITE" id="PS00109">
    <property type="entry name" value="PROTEIN_KINASE_TYR"/>
    <property type="match status" value="1"/>
</dbReference>
<evidence type="ECO:0000256" key="8">
    <source>
        <dbReference type="ARBA" id="ARBA00023319"/>
    </source>
</evidence>
<dbReference type="CDD" id="cd00096">
    <property type="entry name" value="Ig"/>
    <property type="match status" value="1"/>
</dbReference>
<keyword evidence="14" id="KW-1185">Reference proteome</keyword>
<dbReference type="FunFam" id="2.60.40.10:FF:000147">
    <property type="entry name" value="Myosin light chain kinase"/>
    <property type="match status" value="1"/>
</dbReference>
<evidence type="ECO:0000259" key="10">
    <source>
        <dbReference type="PROSITE" id="PS50011"/>
    </source>
</evidence>
<feature type="domain" description="Ig-like" evidence="11">
    <location>
        <begin position="49"/>
        <end position="137"/>
    </location>
</feature>
<protein>
    <submittedName>
        <fullName evidence="13">Uncharacterized protein</fullName>
    </submittedName>
</protein>
<dbReference type="PROSITE" id="PS50835">
    <property type="entry name" value="IG_LIKE"/>
    <property type="match status" value="2"/>
</dbReference>
<dbReference type="FunFam" id="2.60.40.10:FF:001345">
    <property type="entry name" value="titin isoform X1"/>
    <property type="match status" value="1"/>
</dbReference>
<dbReference type="SUPFAM" id="SSF48726">
    <property type="entry name" value="Immunoglobulin"/>
    <property type="match status" value="3"/>
</dbReference>
<dbReference type="Pfam" id="PF00069">
    <property type="entry name" value="Pkinase"/>
    <property type="match status" value="1"/>
</dbReference>
<dbReference type="Gene3D" id="2.60.40.10">
    <property type="entry name" value="Immunoglobulins"/>
    <property type="match status" value="4"/>
</dbReference>
<dbReference type="InterPro" id="IPR036116">
    <property type="entry name" value="FN3_sf"/>
</dbReference>
<dbReference type="FunFam" id="1.10.510.10:FF:000329">
    <property type="entry name" value="Titin a"/>
    <property type="match status" value="1"/>
</dbReference>
<dbReference type="PROSITE" id="PS50011">
    <property type="entry name" value="PROTEIN_KINASE_DOM"/>
    <property type="match status" value="1"/>
</dbReference>
<evidence type="ECO:0000256" key="2">
    <source>
        <dbReference type="ARBA" id="ARBA00006692"/>
    </source>
</evidence>
<dbReference type="InterPro" id="IPR011009">
    <property type="entry name" value="Kinase-like_dom_sf"/>
</dbReference>
<dbReference type="FunFam" id="2.60.40.10:FF:000127">
    <property type="entry name" value="titin isoform X1"/>
    <property type="match status" value="1"/>
</dbReference>
<dbReference type="PANTHER" id="PTHR47633:SF7">
    <property type="entry name" value="TITIN HOMOLOG"/>
    <property type="match status" value="1"/>
</dbReference>
<evidence type="ECO:0000259" key="11">
    <source>
        <dbReference type="PROSITE" id="PS50835"/>
    </source>
</evidence>
<sequence>TASPSTGSGQSMTAERRFWATGSSLGRREKVPGRSAPRSAPKIAIGEIPALKEEIQDVTTKLGESGTLTCGIIGRPLPEIKWYRYGKELIQSRKYKMSSDGRNHSLIIMTDEQEDEGMYTCRAINEAGEIETSGKLRLQAAPQFHPGFPLKEKYFAGAGTSLRLHVVYIGRPIPQIMWFYDKKPLNASENVIIENTESYSHLVVRNAQRKTNAGRYKQTIEVNVADIPEAPKGLVVSDIARDSITLTWEPPVNDGGSDIINYVVEKCPTTADRWIRAGHTTDCSITIINIFGKTKYQFRVIAENQFGLSPPSQPTEPITTKEDKSVIRNYDEEVDETREITTEEALFYKVKELSSKYVISEEIARCQFGVVHRCTEIATKKTFMAKFIKVKGTDRELVLREIEALNVARHMNIIYLHEYFESMEEIILIFEFLSGVDIFERLGTSNFELTEQEIVRYLRQVCSALKFMHSHNFGHFDIRPDNIVYTTRRSTTVKIIEMGQARLLVPGENIRMLFSAPEYCAPEIHRHDMVTTATDMWSVGVLAYVLLSGLNPFGAESITQMIENISNCEYIFDSEAFKDISLEAMDFVDRLLVKDRKLRMTAHEALEHPWLKMKIEHVSSKVIRTLRHRRYYQTLVKRTDTIVSAARIAYGGAFKNQRGLAVGKVKIGTEYHGLRTGPVMHGSAEEGGHVRFTCSITNYDKSTQVSWYHGNRQLHASTKYEITYSNGLASIYVKDIEESDDGVYRCKVVSDEGEDSAYGELFVETVRKAEEES</sequence>
<feature type="region of interest" description="Disordered" evidence="9">
    <location>
        <begin position="1"/>
        <end position="40"/>
    </location>
</feature>
<dbReference type="InterPro" id="IPR013098">
    <property type="entry name" value="Ig_I-set"/>
</dbReference>
<feature type="domain" description="Fibronectin type-III" evidence="12">
    <location>
        <begin position="230"/>
        <end position="323"/>
    </location>
</feature>
<dbReference type="Ensembl" id="ENSCLMT00005030726.1">
    <property type="protein sequence ID" value="ENSCLMP00005029386.1"/>
    <property type="gene ID" value="ENSCLMG00005014331.1"/>
</dbReference>
<dbReference type="GeneTree" id="ENSGT01150000286978"/>
<dbReference type="SUPFAM" id="SSF56112">
    <property type="entry name" value="Protein kinase-like (PK-like)"/>
    <property type="match status" value="1"/>
</dbReference>
<evidence type="ECO:0000256" key="1">
    <source>
        <dbReference type="ARBA" id="ARBA00004496"/>
    </source>
</evidence>
<dbReference type="SUPFAM" id="SSF49265">
    <property type="entry name" value="Fibronectin type III"/>
    <property type="match status" value="1"/>
</dbReference>
<dbReference type="GO" id="GO:0005737">
    <property type="term" value="C:cytoplasm"/>
    <property type="evidence" value="ECO:0007669"/>
    <property type="project" value="UniProtKB-SubCell"/>
</dbReference>
<evidence type="ECO:0000256" key="9">
    <source>
        <dbReference type="SAM" id="MobiDB-lite"/>
    </source>
</evidence>
<dbReference type="Pfam" id="PF00041">
    <property type="entry name" value="fn3"/>
    <property type="match status" value="1"/>
</dbReference>
<keyword evidence="6" id="KW-0418">Kinase</keyword>
<dbReference type="SMART" id="SM00408">
    <property type="entry name" value="IGc2"/>
    <property type="match status" value="3"/>
</dbReference>
<dbReference type="Proteomes" id="UP000694565">
    <property type="component" value="Unplaced"/>
</dbReference>
<dbReference type="GO" id="GO:0004672">
    <property type="term" value="F:protein kinase activity"/>
    <property type="evidence" value="ECO:0007669"/>
    <property type="project" value="InterPro"/>
</dbReference>
<dbReference type="InterPro" id="IPR008266">
    <property type="entry name" value="Tyr_kinase_AS"/>
</dbReference>
<dbReference type="GO" id="GO:0005524">
    <property type="term" value="F:ATP binding"/>
    <property type="evidence" value="ECO:0007669"/>
    <property type="project" value="InterPro"/>
</dbReference>
<dbReference type="AlphaFoldDB" id="A0A8C3G2F7"/>
<dbReference type="Gene3D" id="3.30.200.20">
    <property type="entry name" value="Phosphorylase Kinase, domain 1"/>
    <property type="match status" value="1"/>
</dbReference>
<comment type="similarity">
    <text evidence="2">Belongs to the protein kinase superfamily. CAMK Ser/Thr protein kinase family.</text>
</comment>
<dbReference type="Gene3D" id="1.10.510.10">
    <property type="entry name" value="Transferase(Phosphotransferase) domain 1"/>
    <property type="match status" value="1"/>
</dbReference>
<evidence type="ECO:0000313" key="14">
    <source>
        <dbReference type="Proteomes" id="UP000694565"/>
    </source>
</evidence>
<dbReference type="FunFam" id="2.60.40.10:FF:001229">
    <property type="entry name" value="titin isoform X1"/>
    <property type="match status" value="1"/>
</dbReference>
<comment type="subcellular location">
    <subcellularLocation>
        <location evidence="1">Cytoplasm</location>
    </subcellularLocation>
</comment>
<proteinExistence type="inferred from homology"/>
<evidence type="ECO:0000256" key="5">
    <source>
        <dbReference type="ARBA" id="ARBA00022737"/>
    </source>
</evidence>
<dbReference type="CDD" id="cd00063">
    <property type="entry name" value="FN3"/>
    <property type="match status" value="1"/>
</dbReference>
<dbReference type="SMART" id="SM00060">
    <property type="entry name" value="FN3"/>
    <property type="match status" value="1"/>
</dbReference>
<dbReference type="InterPro" id="IPR036179">
    <property type="entry name" value="Ig-like_dom_sf"/>
</dbReference>
<dbReference type="InterPro" id="IPR003599">
    <property type="entry name" value="Ig_sub"/>
</dbReference>
<keyword evidence="8" id="KW-0393">Immunoglobulin domain</keyword>
<evidence type="ECO:0000313" key="13">
    <source>
        <dbReference type="Ensembl" id="ENSCLMP00005029386.1"/>
    </source>
</evidence>
<evidence type="ECO:0000259" key="12">
    <source>
        <dbReference type="PROSITE" id="PS50853"/>
    </source>
</evidence>
<keyword evidence="5" id="KW-0677">Repeat</keyword>
<dbReference type="InterPro" id="IPR013783">
    <property type="entry name" value="Ig-like_fold"/>
</dbReference>
<dbReference type="InterPro" id="IPR000719">
    <property type="entry name" value="Prot_kinase_dom"/>
</dbReference>
<dbReference type="PROSITE" id="PS50853">
    <property type="entry name" value="FN3"/>
    <property type="match status" value="1"/>
</dbReference>
<dbReference type="SMART" id="SM00409">
    <property type="entry name" value="IG"/>
    <property type="match status" value="2"/>
</dbReference>
<reference evidence="13" key="1">
    <citation type="submission" date="2025-08" db="UniProtKB">
        <authorList>
            <consortium name="Ensembl"/>
        </authorList>
    </citation>
    <scope>IDENTIFICATION</scope>
</reference>
<evidence type="ECO:0000256" key="6">
    <source>
        <dbReference type="ARBA" id="ARBA00022777"/>
    </source>
</evidence>
<feature type="domain" description="Protein kinase" evidence="10">
    <location>
        <begin position="357"/>
        <end position="611"/>
    </location>
</feature>
<dbReference type="InterPro" id="IPR003961">
    <property type="entry name" value="FN3_dom"/>
</dbReference>